<dbReference type="Proteomes" id="UP000494216">
    <property type="component" value="Unassembled WGS sequence"/>
</dbReference>
<feature type="chain" id="PRO_5035871467" description="Efflux RND transporter periplasmic adaptor subunit" evidence="1">
    <location>
        <begin position="29"/>
        <end position="341"/>
    </location>
</feature>
<reference evidence="2 3" key="1">
    <citation type="submission" date="2020-02" db="EMBL/GenBank/DDBJ databases">
        <authorList>
            <person name="Hogendoorn C."/>
        </authorList>
    </citation>
    <scope>NUCLEOTIDE SEQUENCE [LARGE SCALE GENOMIC DNA]</scope>
    <source>
        <strain evidence="2">METHB21</strain>
    </source>
</reference>
<evidence type="ECO:0000256" key="1">
    <source>
        <dbReference type="SAM" id="SignalP"/>
    </source>
</evidence>
<dbReference type="AlphaFoldDB" id="A0A8S0WD34"/>
<sequence>MLFPADSNGLLMPCIFLFSLLPAFATFANDDEQPSKVQVRAAQPVIHLDDKTQSISGIQTATLQSVNYHTEFTANGKAINIQPLLALHNQYILALAERRSAAAKFNHAEQNIKRQQNLYRHGVTSKHNLQSQQAQWQTDKSQLDAVRFQGQAIYNEVLLNWGKKLADWVVSADSDKLNDFLSGRQALLQITLPADKHLADDIQTIYIEPSGVRNSAQKASLISPAPQTDNSIQGESYFFRTAADARIRTGMRIAAWIPEQNEERPGVVIPKSALLWYLDQAFVYIKTGREKFSRRSIDHFSAATDGYFVSEELKPGDQVVITGGQMLLSEEIRGQIPNEDD</sequence>
<evidence type="ECO:0000313" key="2">
    <source>
        <dbReference type="EMBL" id="CAA9892945.1"/>
    </source>
</evidence>
<dbReference type="Gene3D" id="2.40.420.20">
    <property type="match status" value="1"/>
</dbReference>
<evidence type="ECO:0000313" key="3">
    <source>
        <dbReference type="Proteomes" id="UP000494216"/>
    </source>
</evidence>
<dbReference type="GO" id="GO:0015562">
    <property type="term" value="F:efflux transmembrane transporter activity"/>
    <property type="evidence" value="ECO:0007669"/>
    <property type="project" value="TreeGrafter"/>
</dbReference>
<comment type="caution">
    <text evidence="2">The sequence shown here is derived from an EMBL/GenBank/DDBJ whole genome shotgun (WGS) entry which is preliminary data.</text>
</comment>
<name>A0A8S0WD34_9GAMM</name>
<evidence type="ECO:0008006" key="4">
    <source>
        <dbReference type="Google" id="ProtNLM"/>
    </source>
</evidence>
<accession>A0A8S0WD34</accession>
<dbReference type="EMBL" id="CADCXN010000124">
    <property type="protein sequence ID" value="CAA9892945.1"/>
    <property type="molecule type" value="Genomic_DNA"/>
</dbReference>
<keyword evidence="3" id="KW-1185">Reference proteome</keyword>
<proteinExistence type="predicted"/>
<dbReference type="Gene3D" id="1.10.287.470">
    <property type="entry name" value="Helix hairpin bin"/>
    <property type="match status" value="1"/>
</dbReference>
<dbReference type="GO" id="GO:1990281">
    <property type="term" value="C:efflux pump complex"/>
    <property type="evidence" value="ECO:0007669"/>
    <property type="project" value="TreeGrafter"/>
</dbReference>
<protein>
    <recommendedName>
        <fullName evidence="4">Efflux RND transporter periplasmic adaptor subunit</fullName>
    </recommendedName>
</protein>
<gene>
    <name evidence="2" type="ORF">METHB2_90052</name>
</gene>
<organism evidence="2 3">
    <name type="scientific">Candidatus Methylobacter favarea</name>
    <dbReference type="NCBI Taxonomy" id="2707345"/>
    <lineage>
        <taxon>Bacteria</taxon>
        <taxon>Pseudomonadati</taxon>
        <taxon>Pseudomonadota</taxon>
        <taxon>Gammaproteobacteria</taxon>
        <taxon>Methylococcales</taxon>
        <taxon>Methylococcaceae</taxon>
        <taxon>Methylobacter</taxon>
    </lineage>
</organism>
<dbReference type="PANTHER" id="PTHR30469">
    <property type="entry name" value="MULTIDRUG RESISTANCE PROTEIN MDTA"/>
    <property type="match status" value="1"/>
</dbReference>
<keyword evidence="1" id="KW-0732">Signal</keyword>
<feature type="signal peptide" evidence="1">
    <location>
        <begin position="1"/>
        <end position="28"/>
    </location>
</feature>